<organism evidence="2 3">
    <name type="scientific">Sporisorium graminicola</name>
    <dbReference type="NCBI Taxonomy" id="280036"/>
    <lineage>
        <taxon>Eukaryota</taxon>
        <taxon>Fungi</taxon>
        <taxon>Dikarya</taxon>
        <taxon>Basidiomycota</taxon>
        <taxon>Ustilaginomycotina</taxon>
        <taxon>Ustilaginomycetes</taxon>
        <taxon>Ustilaginales</taxon>
        <taxon>Ustilaginaceae</taxon>
        <taxon>Sporisorium</taxon>
    </lineage>
</organism>
<dbReference type="AlphaFoldDB" id="A0A4U7KNC2"/>
<gene>
    <name evidence="2" type="ORF">EX895_005193</name>
</gene>
<dbReference type="GeneID" id="40728088"/>
<dbReference type="Proteomes" id="UP000306050">
    <property type="component" value="Chromosome SGRAM_6"/>
</dbReference>
<sequence>MSAANCDPDMPKMRSSLFPLLLPLLLGADYVLSQTQSMPAIVAALPDARALWTHLEDESFLPARFKTKELKYFYDEPWQAFLQAQGSKFIDKQLKELVNQPNLVFTAWAIDPEAKRIAAGLIEKYAEHRQNSATADSVRAAVSEAWQMHGEDMLIDNKAVEDELNHRLFRD</sequence>
<reference evidence="2 3" key="1">
    <citation type="submission" date="2019-05" db="EMBL/GenBank/DDBJ databases">
        <title>Sporisorium graminicola CBS 10092 draft sequencing and annotation.</title>
        <authorList>
            <person name="Solano-Gonzalez S."/>
            <person name="Caddick M.X."/>
            <person name="Darby A."/>
        </authorList>
    </citation>
    <scope>NUCLEOTIDE SEQUENCE [LARGE SCALE GENOMIC DNA]</scope>
    <source>
        <strain evidence="2 3">CBS 10092</strain>
    </source>
</reference>
<dbReference type="KEGG" id="sgra:EX895_005193"/>
<name>A0A4U7KNC2_9BASI</name>
<protein>
    <submittedName>
        <fullName evidence="2">Uncharacterized protein</fullName>
    </submittedName>
</protein>
<dbReference type="RefSeq" id="XP_029737638.1">
    <property type="nucleotide sequence ID" value="XM_029885786.1"/>
</dbReference>
<accession>A0A4U7KNC2</accession>
<feature type="chain" id="PRO_5020474273" evidence="1">
    <location>
        <begin position="34"/>
        <end position="171"/>
    </location>
</feature>
<evidence type="ECO:0000313" key="3">
    <source>
        <dbReference type="Proteomes" id="UP000306050"/>
    </source>
</evidence>
<evidence type="ECO:0000313" key="2">
    <source>
        <dbReference type="EMBL" id="TKY85653.1"/>
    </source>
</evidence>
<keyword evidence="1" id="KW-0732">Signal</keyword>
<comment type="caution">
    <text evidence="2">The sequence shown here is derived from an EMBL/GenBank/DDBJ whole genome shotgun (WGS) entry which is preliminary data.</text>
</comment>
<keyword evidence="3" id="KW-1185">Reference proteome</keyword>
<evidence type="ECO:0000256" key="1">
    <source>
        <dbReference type="SAM" id="SignalP"/>
    </source>
</evidence>
<feature type="signal peptide" evidence="1">
    <location>
        <begin position="1"/>
        <end position="33"/>
    </location>
</feature>
<dbReference type="EMBL" id="SRRM01000019">
    <property type="protein sequence ID" value="TKY85653.1"/>
    <property type="molecule type" value="Genomic_DNA"/>
</dbReference>
<proteinExistence type="predicted"/>